<protein>
    <submittedName>
        <fullName evidence="3">Uncharacterized protein</fullName>
    </submittedName>
</protein>
<keyword evidence="1" id="KW-0175">Coiled coil</keyword>
<feature type="compositionally biased region" description="Low complexity" evidence="2">
    <location>
        <begin position="1"/>
        <end position="19"/>
    </location>
</feature>
<accession>A0ABV7C2J2</accession>
<evidence type="ECO:0000313" key="3">
    <source>
        <dbReference type="EMBL" id="MFC3004127.1"/>
    </source>
</evidence>
<evidence type="ECO:0000256" key="1">
    <source>
        <dbReference type="SAM" id="Coils"/>
    </source>
</evidence>
<proteinExistence type="predicted"/>
<reference evidence="4" key="1">
    <citation type="journal article" date="2019" name="Int. J. Syst. Evol. Microbiol.">
        <title>The Global Catalogue of Microorganisms (GCM) 10K type strain sequencing project: providing services to taxonomists for standard genome sequencing and annotation.</title>
        <authorList>
            <consortium name="The Broad Institute Genomics Platform"/>
            <consortium name="The Broad Institute Genome Sequencing Center for Infectious Disease"/>
            <person name="Wu L."/>
            <person name="Ma J."/>
        </authorList>
    </citation>
    <scope>NUCLEOTIDE SEQUENCE [LARGE SCALE GENOMIC DNA]</scope>
    <source>
        <strain evidence="4">CGMCC 1.16855</strain>
    </source>
</reference>
<dbReference type="Proteomes" id="UP001595420">
    <property type="component" value="Unassembled WGS sequence"/>
</dbReference>
<name>A0ABV7C2J2_9PROT</name>
<evidence type="ECO:0000256" key="2">
    <source>
        <dbReference type="SAM" id="MobiDB-lite"/>
    </source>
</evidence>
<evidence type="ECO:0000313" key="4">
    <source>
        <dbReference type="Proteomes" id="UP001595420"/>
    </source>
</evidence>
<dbReference type="RefSeq" id="WP_216840563.1">
    <property type="nucleotide sequence ID" value="NZ_JAFNJS010000039.1"/>
</dbReference>
<sequence>MDQMTTTTTTTTTTEATTAPRSLAERARDAFLAAQQRVHDFRLARARGDAGAPSAAALAKAREELELAEDRAKLAEEAARAHAAAEERRRQVDAIHARRAELEQVYSEHLAAGERLVRASEEMAAAMGAYADLSRDLAQREPSTAGIWQAGRMDGAMQTLTGAWPQHLPIPQQRPIPFRDAATRAAWPAQQDRFLRERLPMPALPEPHPDDAHAAAAA</sequence>
<gene>
    <name evidence="3" type="ORF">ACFOD3_29870</name>
</gene>
<feature type="coiled-coil region" evidence="1">
    <location>
        <begin position="58"/>
        <end position="85"/>
    </location>
</feature>
<dbReference type="EMBL" id="JBHRSB010000039">
    <property type="protein sequence ID" value="MFC3004127.1"/>
    <property type="molecule type" value="Genomic_DNA"/>
</dbReference>
<organism evidence="3 4">
    <name type="scientific">Falsiroseomonas tokyonensis</name>
    <dbReference type="NCBI Taxonomy" id="430521"/>
    <lineage>
        <taxon>Bacteria</taxon>
        <taxon>Pseudomonadati</taxon>
        <taxon>Pseudomonadota</taxon>
        <taxon>Alphaproteobacteria</taxon>
        <taxon>Acetobacterales</taxon>
        <taxon>Roseomonadaceae</taxon>
        <taxon>Falsiroseomonas</taxon>
    </lineage>
</organism>
<comment type="caution">
    <text evidence="3">The sequence shown here is derived from an EMBL/GenBank/DDBJ whole genome shotgun (WGS) entry which is preliminary data.</text>
</comment>
<keyword evidence="4" id="KW-1185">Reference proteome</keyword>
<feature type="region of interest" description="Disordered" evidence="2">
    <location>
        <begin position="1"/>
        <end position="23"/>
    </location>
</feature>